<evidence type="ECO:0000313" key="4">
    <source>
        <dbReference type="Proteomes" id="UP001224775"/>
    </source>
</evidence>
<organism evidence="3 4">
    <name type="scientific">Skeletonema marinoi</name>
    <dbReference type="NCBI Taxonomy" id="267567"/>
    <lineage>
        <taxon>Eukaryota</taxon>
        <taxon>Sar</taxon>
        <taxon>Stramenopiles</taxon>
        <taxon>Ochrophyta</taxon>
        <taxon>Bacillariophyta</taxon>
        <taxon>Coscinodiscophyceae</taxon>
        <taxon>Thalassiosirophycidae</taxon>
        <taxon>Thalassiosirales</taxon>
        <taxon>Skeletonemataceae</taxon>
        <taxon>Skeletonema</taxon>
        <taxon>Skeletonema marinoi-dohrnii complex</taxon>
    </lineage>
</organism>
<keyword evidence="4" id="KW-1185">Reference proteome</keyword>
<gene>
    <name evidence="3" type="ORF">QTG54_008623</name>
</gene>
<protein>
    <submittedName>
        <fullName evidence="3">Uncharacterized protein</fullName>
    </submittedName>
</protein>
<dbReference type="EMBL" id="JATAAI010000015">
    <property type="protein sequence ID" value="KAK1740528.1"/>
    <property type="molecule type" value="Genomic_DNA"/>
</dbReference>
<comment type="caution">
    <text evidence="3">The sequence shown here is derived from an EMBL/GenBank/DDBJ whole genome shotgun (WGS) entry which is preliminary data.</text>
</comment>
<feature type="transmembrane region" description="Helical" evidence="2">
    <location>
        <begin position="75"/>
        <end position="93"/>
    </location>
</feature>
<feature type="compositionally biased region" description="Low complexity" evidence="1">
    <location>
        <begin position="20"/>
        <end position="38"/>
    </location>
</feature>
<keyword evidence="2" id="KW-0472">Membrane</keyword>
<dbReference type="AlphaFoldDB" id="A0AAD8Y6G0"/>
<proteinExistence type="predicted"/>
<dbReference type="Proteomes" id="UP001224775">
    <property type="component" value="Unassembled WGS sequence"/>
</dbReference>
<feature type="region of interest" description="Disordered" evidence="1">
    <location>
        <begin position="111"/>
        <end position="133"/>
    </location>
</feature>
<keyword evidence="2" id="KW-0812">Transmembrane</keyword>
<feature type="region of interest" description="Disordered" evidence="1">
    <location>
        <begin position="1"/>
        <end position="38"/>
    </location>
</feature>
<name>A0AAD8Y6G0_9STRA</name>
<keyword evidence="2" id="KW-1133">Transmembrane helix</keyword>
<reference evidence="3" key="1">
    <citation type="submission" date="2023-06" db="EMBL/GenBank/DDBJ databases">
        <title>Survivors Of The Sea: Transcriptome response of Skeletonema marinoi to long-term dormancy.</title>
        <authorList>
            <person name="Pinder M.I.M."/>
            <person name="Kourtchenko O."/>
            <person name="Robertson E.K."/>
            <person name="Larsson T."/>
            <person name="Maumus F."/>
            <person name="Osuna-Cruz C.M."/>
            <person name="Vancaester E."/>
            <person name="Stenow R."/>
            <person name="Vandepoele K."/>
            <person name="Ploug H."/>
            <person name="Bruchert V."/>
            <person name="Godhe A."/>
            <person name="Topel M."/>
        </authorList>
    </citation>
    <scope>NUCLEOTIDE SEQUENCE</scope>
    <source>
        <strain evidence="3">R05AC</strain>
    </source>
</reference>
<feature type="compositionally biased region" description="Acidic residues" evidence="1">
    <location>
        <begin position="114"/>
        <end position="133"/>
    </location>
</feature>
<sequence>MQHRHKRTSVGKEARQAIKSNSNNPSTTTTTTNSAAAATTVGDNIFGMRPIDYSIVPPIRASPPPPPSKPGLQKYIAPASMVIMFATVGYFYVNNKNDNFEYWAAMQTGAALQMDDEDDDEDYEDEEEEEEEE</sequence>
<evidence type="ECO:0000313" key="3">
    <source>
        <dbReference type="EMBL" id="KAK1740528.1"/>
    </source>
</evidence>
<evidence type="ECO:0000256" key="2">
    <source>
        <dbReference type="SAM" id="Phobius"/>
    </source>
</evidence>
<evidence type="ECO:0000256" key="1">
    <source>
        <dbReference type="SAM" id="MobiDB-lite"/>
    </source>
</evidence>
<accession>A0AAD8Y6G0</accession>